<proteinExistence type="predicted"/>
<dbReference type="EMBL" id="CP028918">
    <property type="protein sequence ID" value="AWB47992.1"/>
    <property type="molecule type" value="Genomic_DNA"/>
</dbReference>
<feature type="transmembrane region" description="Helical" evidence="2">
    <location>
        <begin position="88"/>
        <end position="109"/>
    </location>
</feature>
<keyword evidence="2" id="KW-1133">Transmembrane helix</keyword>
<keyword evidence="2" id="KW-0812">Transmembrane</keyword>
<keyword evidence="2" id="KW-0472">Membrane</keyword>
<keyword evidence="4" id="KW-1185">Reference proteome</keyword>
<feature type="compositionally biased region" description="Basic and acidic residues" evidence="1">
    <location>
        <begin position="65"/>
        <end position="77"/>
    </location>
</feature>
<feature type="transmembrane region" description="Helical" evidence="2">
    <location>
        <begin position="121"/>
        <end position="141"/>
    </location>
</feature>
<organism evidence="3 4">
    <name type="scientific">Paragemmobacter aquarius</name>
    <dbReference type="NCBI Taxonomy" id="2169400"/>
    <lineage>
        <taxon>Bacteria</taxon>
        <taxon>Pseudomonadati</taxon>
        <taxon>Pseudomonadota</taxon>
        <taxon>Alphaproteobacteria</taxon>
        <taxon>Rhodobacterales</taxon>
        <taxon>Paracoccaceae</taxon>
        <taxon>Paragemmobacter</taxon>
    </lineage>
</organism>
<dbReference type="AlphaFoldDB" id="A0A2S0UJI8"/>
<dbReference type="Pfam" id="PF09490">
    <property type="entry name" value="CbtA"/>
    <property type="match status" value="1"/>
</dbReference>
<reference evidence="3 4" key="1">
    <citation type="submission" date="2018-04" db="EMBL/GenBank/DDBJ databases">
        <title>Genome sequencing of Gemmobacter.</title>
        <authorList>
            <person name="Yi H."/>
            <person name="Baek M.-G."/>
        </authorList>
    </citation>
    <scope>NUCLEOTIDE SEQUENCE [LARGE SCALE GENOMIC DNA]</scope>
    <source>
        <strain evidence="3 4">HYN0069</strain>
    </source>
</reference>
<evidence type="ECO:0000313" key="3">
    <source>
        <dbReference type="EMBL" id="AWB47992.1"/>
    </source>
</evidence>
<protein>
    <submittedName>
        <fullName evidence="3">Cobalt transporter</fullName>
    </submittedName>
</protein>
<evidence type="ECO:0000256" key="2">
    <source>
        <dbReference type="SAM" id="Phobius"/>
    </source>
</evidence>
<evidence type="ECO:0000256" key="1">
    <source>
        <dbReference type="SAM" id="MobiDB-lite"/>
    </source>
</evidence>
<dbReference type="Proteomes" id="UP000244496">
    <property type="component" value="Chromosome"/>
</dbReference>
<feature type="transmembrane region" description="Helical" evidence="2">
    <location>
        <begin position="215"/>
        <end position="239"/>
    </location>
</feature>
<dbReference type="OrthoDB" id="9813640at2"/>
<dbReference type="KEGG" id="geh:HYN69_05210"/>
<feature type="transmembrane region" description="Helical" evidence="2">
    <location>
        <begin position="157"/>
        <end position="174"/>
    </location>
</feature>
<gene>
    <name evidence="3" type="ORF">HYN69_05210</name>
</gene>
<feature type="region of interest" description="Disordered" evidence="1">
    <location>
        <begin position="57"/>
        <end position="78"/>
    </location>
</feature>
<accession>A0A2S0UJI8</accession>
<sequence length="244" mass="24789">MFQRLVTGAVFAGCAAGLIAALLHFSFVQALILTGEQYESGALTHFAGGGDHAVHADAGEASGEDAGHDHATHKHGESGGLARDGLTVLFTVLIYVAYGFILIAGFGAASTFGARIGAVQGLLWGIGGFAVFQLAPAMGLAPELPGTVAADLGARQVWWWGTALLTAAGLLGLGYGRKAWVFVLAGVALALPHVIGAPTLGEYYGSAPPELGAAFAARVLGVGLVAWAVLGWVAGSVWARGERV</sequence>
<evidence type="ECO:0000313" key="4">
    <source>
        <dbReference type="Proteomes" id="UP000244496"/>
    </source>
</evidence>
<feature type="transmembrane region" description="Helical" evidence="2">
    <location>
        <begin position="179"/>
        <end position="195"/>
    </location>
</feature>
<name>A0A2S0UJI8_9RHOB</name>
<dbReference type="RefSeq" id="WP_108434816.1">
    <property type="nucleotide sequence ID" value="NZ_CP028918.1"/>
</dbReference>
<dbReference type="InterPro" id="IPR012666">
    <property type="entry name" value="CbtA_put"/>
</dbReference>